<dbReference type="Proteomes" id="UP000266723">
    <property type="component" value="Unassembled WGS sequence"/>
</dbReference>
<feature type="compositionally biased region" description="Polar residues" evidence="1">
    <location>
        <begin position="20"/>
        <end position="31"/>
    </location>
</feature>
<proteinExistence type="predicted"/>
<name>A0ABQ7F9P8_BRACR</name>
<reference evidence="2 3" key="1">
    <citation type="journal article" date="2020" name="BMC Genomics">
        <title>Intraspecific diversification of the crop wild relative Brassica cretica Lam. using demographic model selection.</title>
        <authorList>
            <person name="Kioukis A."/>
            <person name="Michalopoulou V.A."/>
            <person name="Briers L."/>
            <person name="Pirintsos S."/>
            <person name="Studholme D.J."/>
            <person name="Pavlidis P."/>
            <person name="Sarris P.F."/>
        </authorList>
    </citation>
    <scope>NUCLEOTIDE SEQUENCE [LARGE SCALE GENOMIC DNA]</scope>
    <source>
        <strain evidence="3">cv. PFS-1207/04</strain>
    </source>
</reference>
<organism evidence="2 3">
    <name type="scientific">Brassica cretica</name>
    <name type="common">Mustard</name>
    <dbReference type="NCBI Taxonomy" id="69181"/>
    <lineage>
        <taxon>Eukaryota</taxon>
        <taxon>Viridiplantae</taxon>
        <taxon>Streptophyta</taxon>
        <taxon>Embryophyta</taxon>
        <taxon>Tracheophyta</taxon>
        <taxon>Spermatophyta</taxon>
        <taxon>Magnoliopsida</taxon>
        <taxon>eudicotyledons</taxon>
        <taxon>Gunneridae</taxon>
        <taxon>Pentapetalae</taxon>
        <taxon>rosids</taxon>
        <taxon>malvids</taxon>
        <taxon>Brassicales</taxon>
        <taxon>Brassicaceae</taxon>
        <taxon>Brassiceae</taxon>
        <taxon>Brassica</taxon>
    </lineage>
</organism>
<dbReference type="EMBL" id="QGKV02000297">
    <property type="protein sequence ID" value="KAF3611866.1"/>
    <property type="molecule type" value="Genomic_DNA"/>
</dbReference>
<gene>
    <name evidence="2" type="ORF">DY000_02048797</name>
</gene>
<keyword evidence="3" id="KW-1185">Reference proteome</keyword>
<evidence type="ECO:0000313" key="3">
    <source>
        <dbReference type="Proteomes" id="UP000266723"/>
    </source>
</evidence>
<sequence length="186" mass="21445">MSQGNRHVSKPAMDKLEYGNRTTYKPSSVTTDRARAKARSLRSDRARAKARSLHSDRARAKVWSLRTQLGRYVATELKPKLGCYVATEHERSDSNSLPTEACGRGIRFYHPFTRANRPSIDIDVLSSIDRRLEFGKRDSTGRRRISMKSTETIMDMPEMYMNTSSVYPRMISEVFWKETQWMSIAT</sequence>
<feature type="region of interest" description="Disordered" evidence="1">
    <location>
        <begin position="1"/>
        <end position="53"/>
    </location>
</feature>
<evidence type="ECO:0000256" key="1">
    <source>
        <dbReference type="SAM" id="MobiDB-lite"/>
    </source>
</evidence>
<feature type="compositionally biased region" description="Basic and acidic residues" evidence="1">
    <location>
        <begin position="41"/>
        <end position="53"/>
    </location>
</feature>
<accession>A0ABQ7F9P8</accession>
<comment type="caution">
    <text evidence="2">The sequence shown here is derived from an EMBL/GenBank/DDBJ whole genome shotgun (WGS) entry which is preliminary data.</text>
</comment>
<evidence type="ECO:0000313" key="2">
    <source>
        <dbReference type="EMBL" id="KAF3611866.1"/>
    </source>
</evidence>
<protein>
    <submittedName>
        <fullName evidence="2">Uncharacterized protein</fullName>
    </submittedName>
</protein>